<reference evidence="1 2" key="1">
    <citation type="submission" date="2023-11" db="EMBL/GenBank/DDBJ databases">
        <title>MicrobeMod: A computational toolkit for identifying prokaryotic methylation and restriction-modification with nanopore sequencing.</title>
        <authorList>
            <person name="Crits-Christoph A."/>
            <person name="Kang S.C."/>
            <person name="Lee H."/>
            <person name="Ostrov N."/>
        </authorList>
    </citation>
    <scope>NUCLEOTIDE SEQUENCE [LARGE SCALE GENOMIC DNA]</scope>
    <source>
        <strain evidence="1 2">DSMZ 16071</strain>
    </source>
</reference>
<dbReference type="Proteomes" id="UP001324185">
    <property type="component" value="Chromosome"/>
</dbReference>
<evidence type="ECO:0000313" key="1">
    <source>
        <dbReference type="EMBL" id="WQG84325.1"/>
    </source>
</evidence>
<evidence type="ECO:0000313" key="2">
    <source>
        <dbReference type="Proteomes" id="UP001324185"/>
    </source>
</evidence>
<dbReference type="EMBL" id="CP140158">
    <property type="protein sequence ID" value="WQG84325.1"/>
    <property type="molecule type" value="Genomic_DNA"/>
</dbReference>
<protein>
    <submittedName>
        <fullName evidence="1">Uncharacterized protein</fullName>
    </submittedName>
</protein>
<gene>
    <name evidence="1" type="ORF">SR900_07580</name>
</gene>
<organism evidence="1 2">
    <name type="scientific">Kangiella aquimarina</name>
    <dbReference type="NCBI Taxonomy" id="261965"/>
    <lineage>
        <taxon>Bacteria</taxon>
        <taxon>Pseudomonadati</taxon>
        <taxon>Pseudomonadota</taxon>
        <taxon>Gammaproteobacteria</taxon>
        <taxon>Kangiellales</taxon>
        <taxon>Kangiellaceae</taxon>
        <taxon>Kangiella</taxon>
    </lineage>
</organism>
<proteinExistence type="predicted"/>
<accession>A0ABZ0X1D1</accession>
<name>A0ABZ0X1D1_9GAMM</name>
<dbReference type="RefSeq" id="WP_018624791.1">
    <property type="nucleotide sequence ID" value="NZ_CP140158.1"/>
</dbReference>
<keyword evidence="2" id="KW-1185">Reference proteome</keyword>
<sequence>MDKIQEFLKLLKAFQANTASIDDVVPVFEELDYFHHFWHYIDDADIRSKNSDYAKMQNEQLDMFIAALEVGDYKKANEVAFLQ</sequence>